<protein>
    <recommendedName>
        <fullName evidence="2">Tail terminator</fullName>
    </recommendedName>
</protein>
<organism evidence="1">
    <name type="scientific">Microbacterium phage Judebell</name>
    <dbReference type="NCBI Taxonomy" id="3230835"/>
    <lineage>
        <taxon>Viruses</taxon>
        <taxon>Duplodnaviria</taxon>
        <taxon>Heunggongvirae</taxon>
        <taxon>Uroviricota</taxon>
        <taxon>Caudoviricetes</taxon>
        <taxon>Squashvirus</taxon>
    </lineage>
</organism>
<evidence type="ECO:0000313" key="1">
    <source>
        <dbReference type="EMBL" id="XCG97248.1"/>
    </source>
</evidence>
<dbReference type="EMBL" id="PP946909">
    <property type="protein sequence ID" value="XCG97248.1"/>
    <property type="molecule type" value="Genomic_DNA"/>
</dbReference>
<reference evidence="1" key="1">
    <citation type="submission" date="2024-06" db="EMBL/GenBank/DDBJ databases">
        <authorList>
            <person name="Logan R."/>
            <person name="Biratu M.A."/>
            <person name="Chestnut P.R."/>
            <person name="Colombo E.M."/>
            <person name="Cuello R.A."/>
            <person name="Duno H.C."/>
            <person name="Karki J."/>
            <person name="Magloire W.D."/>
            <person name="Pozar I.R."/>
            <person name="Rearick M.C."/>
            <person name="Reed J.M."/>
            <person name="Waterman M.J.F."/>
        </authorList>
    </citation>
    <scope>NUCLEOTIDE SEQUENCE</scope>
</reference>
<sequence>MAGVDITEDLRIYPILAELNACLCAALGDGSPCFCGIIVGEDIPVEYVGQCEDDGEASCGAAYVRVTGAYPTERFPEPMQYPTCNSAMAYTISVGVLRCVPIGEEDGGPVSPEELQKITLRSLSDMKAIRQAIQCCFMRSFRNVKVVMGTFTPLLNEGGVVGGEWPITVREDLEV</sequence>
<name>A0AAU8EHT0_9CAUD</name>
<proteinExistence type="predicted"/>
<evidence type="ECO:0008006" key="2">
    <source>
        <dbReference type="Google" id="ProtNLM"/>
    </source>
</evidence>
<accession>A0AAU8EHT0</accession>